<keyword evidence="4" id="KW-1185">Reference proteome</keyword>
<dbReference type="Proteomes" id="UP000004810">
    <property type="component" value="Unassembled WGS sequence"/>
</dbReference>
<sequence>MKQCSLKLMEYRYYSVAVTFTSLFNPHRAESTRLCDVGCGFDDLFSSIDLSENNFENTVSSLFSDNLLTFLQIRYFIIIIHQSNFNIGFIYDVRRALFTRNLKMKTANTLT</sequence>
<reference evidence="1" key="2">
    <citation type="submission" date="2012-08" db="EMBL/GenBank/DDBJ databases">
        <title>The Genome Sequence of Wuchereria bancrofti.</title>
        <authorList>
            <consortium name="The Broad Institute Genome Sequencing Platform"/>
            <consortium name="Broad Institute Genome Sequencing Center for Infectious Disease"/>
            <person name="Nutman T.B."/>
            <person name="Fink D.L."/>
            <person name="Russ C."/>
            <person name="Young S."/>
            <person name="Zeng Q."/>
            <person name="Koehrsen M."/>
            <person name="Alvarado L."/>
            <person name="Berlin A."/>
            <person name="Borenstein D."/>
            <person name="Chapman S.B."/>
            <person name="Chen Z."/>
            <person name="Engels R."/>
            <person name="Freedman E."/>
            <person name="Gellesch M."/>
            <person name="Goldberg J."/>
            <person name="Griggs A."/>
            <person name="Gujja S."/>
            <person name="Heilman E.R."/>
            <person name="Heiman D."/>
            <person name="Hepburn T."/>
            <person name="Howarth C."/>
            <person name="Jen D."/>
            <person name="Larson L."/>
            <person name="Lewis B."/>
            <person name="Mehta T."/>
            <person name="Park D."/>
            <person name="Pearson M."/>
            <person name="Richards J."/>
            <person name="Roberts A."/>
            <person name="Saif S."/>
            <person name="Shea T."/>
            <person name="Shenoy N."/>
            <person name="Sisk P."/>
            <person name="Stolte C."/>
            <person name="Sykes S."/>
            <person name="Walk T."/>
            <person name="White J."/>
            <person name="Yandava C."/>
            <person name="Haas B."/>
            <person name="Henn M.R."/>
            <person name="Nusbaum C."/>
            <person name="Birren B."/>
        </authorList>
    </citation>
    <scope>NUCLEOTIDE SEQUENCE</scope>
</reference>
<dbReference type="AlphaFoldDB" id="J9EK52"/>
<evidence type="ECO:0000313" key="2">
    <source>
        <dbReference type="EMBL" id="VDM19144.1"/>
    </source>
</evidence>
<reference evidence="3" key="1">
    <citation type="submission" date="2012-08" db="EMBL/GenBank/DDBJ databases">
        <title>The Genome Sequence of Wuchereria bancrofti.</title>
        <authorList>
            <person name="Nutman T.B."/>
            <person name="Fink D.L."/>
            <person name="Russ C."/>
            <person name="Young S."/>
            <person name="Zeng Q."/>
            <person name="Koehrsen M."/>
            <person name="Alvarado L."/>
            <person name="Berlin A."/>
            <person name="Chapman S.B."/>
            <person name="Chen Z."/>
            <person name="Freedman E."/>
            <person name="Gellesch M."/>
            <person name="Goldberg J."/>
            <person name="Griggs A."/>
            <person name="Gujja S."/>
            <person name="Heilman E.R."/>
            <person name="Heiman D."/>
            <person name="Hepburn T."/>
            <person name="Howarth C."/>
            <person name="Jen D."/>
            <person name="Larson L."/>
            <person name="Lewis B."/>
            <person name="Mehta T."/>
            <person name="Park D."/>
            <person name="Pearson M."/>
            <person name="Roberts A."/>
            <person name="Saif S."/>
            <person name="Shea T."/>
            <person name="Shenoy N."/>
            <person name="Sisk P."/>
            <person name="Stolte C."/>
            <person name="Sykes S."/>
            <person name="Walk T."/>
            <person name="White J."/>
            <person name="Yandava C."/>
            <person name="Haas B."/>
            <person name="Henn M.R."/>
            <person name="Nusbaum C."/>
            <person name="Birren B."/>
        </authorList>
    </citation>
    <scope>NUCLEOTIDE SEQUENCE [LARGE SCALE GENOMIC DNA]</scope>
    <source>
        <strain evidence="3">NA</strain>
    </source>
</reference>
<organism evidence="1 3">
    <name type="scientific">Wuchereria bancrofti</name>
    <dbReference type="NCBI Taxonomy" id="6293"/>
    <lineage>
        <taxon>Eukaryota</taxon>
        <taxon>Metazoa</taxon>
        <taxon>Ecdysozoa</taxon>
        <taxon>Nematoda</taxon>
        <taxon>Chromadorea</taxon>
        <taxon>Rhabditida</taxon>
        <taxon>Spirurina</taxon>
        <taxon>Spiruromorpha</taxon>
        <taxon>Filarioidea</taxon>
        <taxon>Onchocercidae</taxon>
        <taxon>Wuchereria</taxon>
    </lineage>
</organism>
<reference evidence="2 4" key="3">
    <citation type="submission" date="2018-11" db="EMBL/GenBank/DDBJ databases">
        <authorList>
            <consortium name="Pathogen Informatics"/>
        </authorList>
    </citation>
    <scope>NUCLEOTIDE SEQUENCE [LARGE SCALE GENOMIC DNA]</scope>
</reference>
<name>J9EK52_WUCBA</name>
<evidence type="ECO:0000313" key="3">
    <source>
        <dbReference type="Proteomes" id="UP000004810"/>
    </source>
</evidence>
<dbReference type="EMBL" id="ADBV01002811">
    <property type="protein sequence ID" value="EJW82533.1"/>
    <property type="molecule type" value="Genomic_DNA"/>
</dbReference>
<protein>
    <submittedName>
        <fullName evidence="1">Uncharacterized protein</fullName>
    </submittedName>
</protein>
<dbReference type="EMBL" id="UYWW01012164">
    <property type="protein sequence ID" value="VDM19144.1"/>
    <property type="molecule type" value="Genomic_DNA"/>
</dbReference>
<evidence type="ECO:0000313" key="1">
    <source>
        <dbReference type="EMBL" id="EJW82533.1"/>
    </source>
</evidence>
<evidence type="ECO:0000313" key="4">
    <source>
        <dbReference type="Proteomes" id="UP000270924"/>
    </source>
</evidence>
<gene>
    <name evidence="2" type="ORF">WBA_LOCUS10352</name>
    <name evidence="1" type="ORF">WUBG_06556</name>
</gene>
<dbReference type="InParanoid" id="J9EK52"/>
<dbReference type="Proteomes" id="UP000270924">
    <property type="component" value="Unassembled WGS sequence"/>
</dbReference>
<proteinExistence type="predicted"/>
<accession>J9EK52</accession>